<dbReference type="SUPFAM" id="SSF56601">
    <property type="entry name" value="beta-lactamase/transpeptidase-like"/>
    <property type="match status" value="1"/>
</dbReference>
<name>A0ABT9PKA4_9ACTO</name>
<dbReference type="PRINTS" id="PR00922">
    <property type="entry name" value="DADACBPTASE3"/>
</dbReference>
<evidence type="ECO:0000256" key="1">
    <source>
        <dbReference type="ARBA" id="ARBA00006096"/>
    </source>
</evidence>
<evidence type="ECO:0000256" key="2">
    <source>
        <dbReference type="ARBA" id="ARBA00022801"/>
    </source>
</evidence>
<organism evidence="3 4">
    <name type="scientific">Trueperella abortisuis</name>
    <dbReference type="NCBI Taxonomy" id="445930"/>
    <lineage>
        <taxon>Bacteria</taxon>
        <taxon>Bacillati</taxon>
        <taxon>Actinomycetota</taxon>
        <taxon>Actinomycetes</taxon>
        <taxon>Actinomycetales</taxon>
        <taxon>Actinomycetaceae</taxon>
        <taxon>Trueperella</taxon>
    </lineage>
</organism>
<keyword evidence="2 3" id="KW-0378">Hydrolase</keyword>
<dbReference type="EC" id="3.4.21.-" evidence="3"/>
<dbReference type="RefSeq" id="WP_307635196.1">
    <property type="nucleotide sequence ID" value="NZ_JAUSQL010000001.1"/>
</dbReference>
<protein>
    <submittedName>
        <fullName evidence="3">D-alanyl-D-alanine carboxypeptidase/D-alanyl-D-alanine-endopeptidase (Penicillin-binding protein 4)</fullName>
        <ecNumber evidence="3">3.4.16.4</ecNumber>
        <ecNumber evidence="3">3.4.21.-</ecNumber>
    </submittedName>
</protein>
<accession>A0ABT9PKA4</accession>
<sequence>MWKRIVAALIVVLAGAYVFADAWDLVPGPLTTKPEPAEPLPYPTLAQVSAQPPDVVEPDASAPTADAVNGLISALANAETNTGQTSVVVMDPKTGKVIASRDSSRAATPASNMKLVTARAALDALGPEATLPTRATLSGNTLYLIGGGDVLLAEGAGDPTAIRGRAGLGELAADVADALASRTDVTQPLELVVDSTLFEGPLYYDDIEGADRGYVMELRPIAVDRGRVQGRGYLADPDLLAGEAFAAQLRGAGVEVGEARRGSAPDDAAELGRVESAPVRDLVDLLLTESDNSVAEVMGHLVAIAKGKPATFAGSSQAISEVLTEAGYPMGGVVLADSSGLSVSNRVTADLLSAILLDVWKCQECSLAGLPAGLPVAALDGTLAERFAGSEAEGQVRAKTGTLVTAISLSGYLRTESGYPLIFSILLDHLEEGTATVSRALIDTFVSGLTKL</sequence>
<dbReference type="Proteomes" id="UP001230145">
    <property type="component" value="Unassembled WGS sequence"/>
</dbReference>
<comment type="similarity">
    <text evidence="1">Belongs to the peptidase S13 family.</text>
</comment>
<keyword evidence="4" id="KW-1185">Reference proteome</keyword>
<keyword evidence="3" id="KW-0645">Protease</keyword>
<dbReference type="EMBL" id="JAUSQL010000001">
    <property type="protein sequence ID" value="MDP9833158.1"/>
    <property type="molecule type" value="Genomic_DNA"/>
</dbReference>
<keyword evidence="3" id="KW-0121">Carboxypeptidase</keyword>
<dbReference type="InterPro" id="IPR012338">
    <property type="entry name" value="Beta-lactam/transpept-like"/>
</dbReference>
<dbReference type="InterPro" id="IPR000667">
    <property type="entry name" value="Peptidase_S13"/>
</dbReference>
<dbReference type="GO" id="GO:0009002">
    <property type="term" value="F:serine-type D-Ala-D-Ala carboxypeptidase activity"/>
    <property type="evidence" value="ECO:0007669"/>
    <property type="project" value="UniProtKB-EC"/>
</dbReference>
<reference evidence="3 4" key="1">
    <citation type="submission" date="2023-07" db="EMBL/GenBank/DDBJ databases">
        <title>Sequencing the genomes of 1000 actinobacteria strains.</title>
        <authorList>
            <person name="Klenk H.-P."/>
        </authorList>
    </citation>
    <scope>NUCLEOTIDE SEQUENCE [LARGE SCALE GENOMIC DNA]</scope>
    <source>
        <strain evidence="3 4">DSM 19515</strain>
    </source>
</reference>
<proteinExistence type="inferred from homology"/>
<dbReference type="Pfam" id="PF02113">
    <property type="entry name" value="Peptidase_S13"/>
    <property type="match status" value="2"/>
</dbReference>
<comment type="caution">
    <text evidence="3">The sequence shown here is derived from an EMBL/GenBank/DDBJ whole genome shotgun (WGS) entry which is preliminary data.</text>
</comment>
<dbReference type="Gene3D" id="3.40.710.10">
    <property type="entry name" value="DD-peptidase/beta-lactamase superfamily"/>
    <property type="match status" value="2"/>
</dbReference>
<gene>
    <name evidence="3" type="ORF">J2S45_001837</name>
</gene>
<dbReference type="NCBIfam" id="TIGR00666">
    <property type="entry name" value="PBP4"/>
    <property type="match status" value="1"/>
</dbReference>
<evidence type="ECO:0000313" key="4">
    <source>
        <dbReference type="Proteomes" id="UP001230145"/>
    </source>
</evidence>
<dbReference type="EC" id="3.4.16.4" evidence="3"/>
<evidence type="ECO:0000313" key="3">
    <source>
        <dbReference type="EMBL" id="MDP9833158.1"/>
    </source>
</evidence>
<dbReference type="PANTHER" id="PTHR30023">
    <property type="entry name" value="D-ALANYL-D-ALANINE CARBOXYPEPTIDASE"/>
    <property type="match status" value="1"/>
</dbReference>
<dbReference type="PANTHER" id="PTHR30023:SF0">
    <property type="entry name" value="PENICILLIN-SENSITIVE CARBOXYPEPTIDASE A"/>
    <property type="match status" value="1"/>
</dbReference>